<organism evidence="1 2">
    <name type="scientific">Rhabditophanes sp. KR3021</name>
    <dbReference type="NCBI Taxonomy" id="114890"/>
    <lineage>
        <taxon>Eukaryota</taxon>
        <taxon>Metazoa</taxon>
        <taxon>Ecdysozoa</taxon>
        <taxon>Nematoda</taxon>
        <taxon>Chromadorea</taxon>
        <taxon>Rhabditida</taxon>
        <taxon>Tylenchina</taxon>
        <taxon>Panagrolaimomorpha</taxon>
        <taxon>Strongyloidoidea</taxon>
        <taxon>Alloionematidae</taxon>
        <taxon>Rhabditophanes</taxon>
    </lineage>
</organism>
<name>A0AC35U3E0_9BILA</name>
<sequence>MFKIRVKCVLPVVIEISTPTEEPTIVNEQEKSDKNLNPDTTGKPCPKVTLDCKKCGTNANFRDKMKILKEHKLNQSDFYIYFLYMYPLFCNKVSLLAPFLLKTLMICFTYKFMFKIRVKCVLPVVIEISTPTEEPTIVDEQEKSDKNLKPDTTGKI</sequence>
<evidence type="ECO:0000313" key="2">
    <source>
        <dbReference type="WBParaSite" id="RSKR_0000721166.1"/>
    </source>
</evidence>
<dbReference type="WBParaSite" id="RSKR_0000721166.1">
    <property type="protein sequence ID" value="RSKR_0000721166.1"/>
    <property type="gene ID" value="RSKR_0000721166"/>
</dbReference>
<reference evidence="2" key="1">
    <citation type="submission" date="2016-11" db="UniProtKB">
        <authorList>
            <consortium name="WormBaseParasite"/>
        </authorList>
    </citation>
    <scope>IDENTIFICATION</scope>
    <source>
        <strain evidence="2">KR3021</strain>
    </source>
</reference>
<proteinExistence type="predicted"/>
<accession>A0AC35U3E0</accession>
<protein>
    <submittedName>
        <fullName evidence="2">Uncharacterized protein</fullName>
    </submittedName>
</protein>
<evidence type="ECO:0000313" key="1">
    <source>
        <dbReference type="Proteomes" id="UP000095286"/>
    </source>
</evidence>
<dbReference type="Proteomes" id="UP000095286">
    <property type="component" value="Unplaced"/>
</dbReference>